<dbReference type="AlphaFoldDB" id="A0AAN0JVR7"/>
<protein>
    <recommendedName>
        <fullName evidence="3">EF-hand domain-containing protein</fullName>
    </recommendedName>
</protein>
<dbReference type="SUPFAM" id="SSF47473">
    <property type="entry name" value="EF-hand"/>
    <property type="match status" value="1"/>
</dbReference>
<sequence length="91" mass="10278">MKDKEFSIWPLLYTGSAYDSYGEIEQAFQFLDNDCDGKLSAKDLQAISKNYGLKLSPDDVDSMITEANRDGTGLITLQEFIKVMQKTPLFN</sequence>
<reference evidence="4" key="2">
    <citation type="submission" date="2024-06" db="UniProtKB">
        <authorList>
            <consortium name="EnsemblMetazoa"/>
        </authorList>
    </citation>
    <scope>IDENTIFICATION</scope>
</reference>
<dbReference type="KEGG" id="aqu:109589341"/>
<dbReference type="InterPro" id="IPR002048">
    <property type="entry name" value="EF_hand_dom"/>
</dbReference>
<dbReference type="InterPro" id="IPR050145">
    <property type="entry name" value="Centrin_CML-like"/>
</dbReference>
<dbReference type="Proteomes" id="UP000007879">
    <property type="component" value="Unassembled WGS sequence"/>
</dbReference>
<dbReference type="SMART" id="SM00054">
    <property type="entry name" value="EFh"/>
    <property type="match status" value="2"/>
</dbReference>
<name>A0AAN0JVR7_AMPQE</name>
<proteinExistence type="predicted"/>
<dbReference type="CDD" id="cd00051">
    <property type="entry name" value="EFh"/>
    <property type="match status" value="1"/>
</dbReference>
<dbReference type="PANTHER" id="PTHR23050">
    <property type="entry name" value="CALCIUM BINDING PROTEIN"/>
    <property type="match status" value="1"/>
</dbReference>
<dbReference type="Pfam" id="PF13499">
    <property type="entry name" value="EF-hand_7"/>
    <property type="match status" value="1"/>
</dbReference>
<dbReference type="RefSeq" id="XP_019861001.1">
    <property type="nucleotide sequence ID" value="XM_020005442.1"/>
</dbReference>
<dbReference type="EnsemblMetazoa" id="XM_020005442.1">
    <property type="protein sequence ID" value="XP_019861001.1"/>
    <property type="gene ID" value="LOC109589341"/>
</dbReference>
<feature type="domain" description="EF-hand" evidence="3">
    <location>
        <begin position="19"/>
        <end position="54"/>
    </location>
</feature>
<keyword evidence="1" id="KW-0677">Repeat</keyword>
<dbReference type="GeneID" id="109589341"/>
<dbReference type="Gene3D" id="1.10.238.10">
    <property type="entry name" value="EF-hand"/>
    <property type="match status" value="1"/>
</dbReference>
<organism evidence="4 5">
    <name type="scientific">Amphimedon queenslandica</name>
    <name type="common">Sponge</name>
    <dbReference type="NCBI Taxonomy" id="400682"/>
    <lineage>
        <taxon>Eukaryota</taxon>
        <taxon>Metazoa</taxon>
        <taxon>Porifera</taxon>
        <taxon>Demospongiae</taxon>
        <taxon>Heteroscleromorpha</taxon>
        <taxon>Haplosclerida</taxon>
        <taxon>Niphatidae</taxon>
        <taxon>Amphimedon</taxon>
    </lineage>
</organism>
<evidence type="ECO:0000313" key="5">
    <source>
        <dbReference type="Proteomes" id="UP000007879"/>
    </source>
</evidence>
<dbReference type="PROSITE" id="PS00018">
    <property type="entry name" value="EF_HAND_1"/>
    <property type="match status" value="1"/>
</dbReference>
<evidence type="ECO:0000256" key="2">
    <source>
        <dbReference type="ARBA" id="ARBA00022837"/>
    </source>
</evidence>
<evidence type="ECO:0000256" key="1">
    <source>
        <dbReference type="ARBA" id="ARBA00022737"/>
    </source>
</evidence>
<dbReference type="FunFam" id="1.10.238.10:FF:000003">
    <property type="entry name" value="Calmodulin A"/>
    <property type="match status" value="1"/>
</dbReference>
<accession>A0AAN0JVR7</accession>
<feature type="domain" description="EF-hand" evidence="3">
    <location>
        <begin position="55"/>
        <end position="90"/>
    </location>
</feature>
<keyword evidence="2" id="KW-0106">Calcium</keyword>
<evidence type="ECO:0000313" key="4">
    <source>
        <dbReference type="EnsemblMetazoa" id="XP_019861001.1"/>
    </source>
</evidence>
<dbReference type="GO" id="GO:0005509">
    <property type="term" value="F:calcium ion binding"/>
    <property type="evidence" value="ECO:0007669"/>
    <property type="project" value="InterPro"/>
</dbReference>
<dbReference type="InterPro" id="IPR018247">
    <property type="entry name" value="EF_Hand_1_Ca_BS"/>
</dbReference>
<dbReference type="PROSITE" id="PS50222">
    <property type="entry name" value="EF_HAND_2"/>
    <property type="match status" value="2"/>
</dbReference>
<keyword evidence="5" id="KW-1185">Reference proteome</keyword>
<dbReference type="InterPro" id="IPR011992">
    <property type="entry name" value="EF-hand-dom_pair"/>
</dbReference>
<evidence type="ECO:0000259" key="3">
    <source>
        <dbReference type="PROSITE" id="PS50222"/>
    </source>
</evidence>
<reference evidence="5" key="1">
    <citation type="journal article" date="2010" name="Nature">
        <title>The Amphimedon queenslandica genome and the evolution of animal complexity.</title>
        <authorList>
            <person name="Srivastava M."/>
            <person name="Simakov O."/>
            <person name="Chapman J."/>
            <person name="Fahey B."/>
            <person name="Gauthier M.E."/>
            <person name="Mitros T."/>
            <person name="Richards G.S."/>
            <person name="Conaco C."/>
            <person name="Dacre M."/>
            <person name="Hellsten U."/>
            <person name="Larroux C."/>
            <person name="Putnam N.H."/>
            <person name="Stanke M."/>
            <person name="Adamska M."/>
            <person name="Darling A."/>
            <person name="Degnan S.M."/>
            <person name="Oakley T.H."/>
            <person name="Plachetzki D.C."/>
            <person name="Zhai Y."/>
            <person name="Adamski M."/>
            <person name="Calcino A."/>
            <person name="Cummins S.F."/>
            <person name="Goodstein D.M."/>
            <person name="Harris C."/>
            <person name="Jackson D.J."/>
            <person name="Leys S.P."/>
            <person name="Shu S."/>
            <person name="Woodcroft B.J."/>
            <person name="Vervoort M."/>
            <person name="Kosik K.S."/>
            <person name="Manning G."/>
            <person name="Degnan B.M."/>
            <person name="Rokhsar D.S."/>
        </authorList>
    </citation>
    <scope>NUCLEOTIDE SEQUENCE [LARGE SCALE GENOMIC DNA]</scope>
</reference>